<feature type="chain" id="PRO_5036211674" evidence="1">
    <location>
        <begin position="27"/>
        <end position="132"/>
    </location>
</feature>
<dbReference type="AlphaFoldDB" id="A0A7R9Q0I7"/>
<reference evidence="2" key="1">
    <citation type="submission" date="2020-11" db="EMBL/GenBank/DDBJ databases">
        <authorList>
            <person name="Tran Van P."/>
        </authorList>
    </citation>
    <scope>NUCLEOTIDE SEQUENCE</scope>
</reference>
<name>A0A7R9Q0I7_9ACAR</name>
<sequence length="132" mass="15228">MSRIVGYVSAICLVAFSLISISVCQTKDKSQQMSRVMERHSDNVRQWLCKGQGITADQWTSLKEDCINPRINQLIPENGMNTWQKCSEKVTDLCDDSQWMDGKVCAKEMLSEREVGRFHWFSQMLFSYGVYS</sequence>
<keyword evidence="1" id="KW-0732">Signal</keyword>
<evidence type="ECO:0000256" key="1">
    <source>
        <dbReference type="SAM" id="SignalP"/>
    </source>
</evidence>
<dbReference type="Proteomes" id="UP000759131">
    <property type="component" value="Unassembled WGS sequence"/>
</dbReference>
<proteinExistence type="predicted"/>
<evidence type="ECO:0000313" key="2">
    <source>
        <dbReference type="EMBL" id="CAD7627701.1"/>
    </source>
</evidence>
<dbReference type="EMBL" id="CAJPIZ010004965">
    <property type="protein sequence ID" value="CAG2108131.1"/>
    <property type="molecule type" value="Genomic_DNA"/>
</dbReference>
<keyword evidence="3" id="KW-1185">Reference proteome</keyword>
<dbReference type="OrthoDB" id="6523781at2759"/>
<evidence type="ECO:0000313" key="3">
    <source>
        <dbReference type="Proteomes" id="UP000759131"/>
    </source>
</evidence>
<feature type="signal peptide" evidence="1">
    <location>
        <begin position="1"/>
        <end position="26"/>
    </location>
</feature>
<dbReference type="EMBL" id="OC859540">
    <property type="protein sequence ID" value="CAD7627701.1"/>
    <property type="molecule type" value="Genomic_DNA"/>
</dbReference>
<gene>
    <name evidence="2" type="ORF">OSB1V03_LOCUS8126</name>
</gene>
<organism evidence="2">
    <name type="scientific">Medioppia subpectinata</name>
    <dbReference type="NCBI Taxonomy" id="1979941"/>
    <lineage>
        <taxon>Eukaryota</taxon>
        <taxon>Metazoa</taxon>
        <taxon>Ecdysozoa</taxon>
        <taxon>Arthropoda</taxon>
        <taxon>Chelicerata</taxon>
        <taxon>Arachnida</taxon>
        <taxon>Acari</taxon>
        <taxon>Acariformes</taxon>
        <taxon>Sarcoptiformes</taxon>
        <taxon>Oribatida</taxon>
        <taxon>Brachypylina</taxon>
        <taxon>Oppioidea</taxon>
        <taxon>Oppiidae</taxon>
        <taxon>Medioppia</taxon>
    </lineage>
</organism>
<accession>A0A7R9Q0I7</accession>
<protein>
    <submittedName>
        <fullName evidence="2">Uncharacterized protein</fullName>
    </submittedName>
</protein>